<dbReference type="PANTHER" id="PTHR11104:SF0">
    <property type="entry name" value="SPBETA PROPHAGE-DERIVED AMINOGLYCOSIDE N(3')-ACETYLTRANSFERASE-LIKE PROTEIN YOKD"/>
    <property type="match status" value="1"/>
</dbReference>
<dbReference type="AlphaFoldDB" id="A0A1V4T0B7"/>
<evidence type="ECO:0000256" key="2">
    <source>
        <dbReference type="ARBA" id="ARBA00022679"/>
    </source>
</evidence>
<evidence type="ECO:0000256" key="1">
    <source>
        <dbReference type="ARBA" id="ARBA00006383"/>
    </source>
</evidence>
<dbReference type="RefSeq" id="WP_080021583.1">
    <property type="nucleotide sequence ID" value="NZ_LTAY01000010.1"/>
</dbReference>
<keyword evidence="3 4" id="KW-0012">Acyltransferase</keyword>
<dbReference type="EMBL" id="LTAY01000010">
    <property type="protein sequence ID" value="OPX50885.1"/>
    <property type="molecule type" value="Genomic_DNA"/>
</dbReference>
<keyword evidence="4" id="KW-0046">Antibiotic resistance</keyword>
<evidence type="ECO:0000313" key="5">
    <source>
        <dbReference type="EMBL" id="OPX50885.1"/>
    </source>
</evidence>
<evidence type="ECO:0000256" key="3">
    <source>
        <dbReference type="ARBA" id="ARBA00023315"/>
    </source>
</evidence>
<protein>
    <recommendedName>
        <fullName evidence="4">Aminoglycoside N(3)-acetyltransferase</fullName>
        <ecNumber evidence="4">2.3.1.-</ecNumber>
    </recommendedName>
</protein>
<comment type="caution">
    <text evidence="5">The sequence shown here is derived from an EMBL/GenBank/DDBJ whole genome shotgun (WGS) entry which is preliminary data.</text>
</comment>
<dbReference type="SUPFAM" id="SSF110710">
    <property type="entry name" value="TTHA0583/YokD-like"/>
    <property type="match status" value="1"/>
</dbReference>
<evidence type="ECO:0000256" key="4">
    <source>
        <dbReference type="RuleBase" id="RU365031"/>
    </source>
</evidence>
<dbReference type="InterPro" id="IPR028345">
    <property type="entry name" value="Antibiotic_NAT-like"/>
</dbReference>
<comment type="catalytic activity">
    <reaction evidence="4">
        <text>a 2-deoxystreptamine antibiotic + acetyl-CoA = an N(3)-acetyl-2-deoxystreptamine antibiotic + CoA + H(+)</text>
        <dbReference type="Rhea" id="RHEA:12665"/>
        <dbReference type="ChEBI" id="CHEBI:15378"/>
        <dbReference type="ChEBI" id="CHEBI:57287"/>
        <dbReference type="ChEBI" id="CHEBI:57288"/>
        <dbReference type="ChEBI" id="CHEBI:57921"/>
        <dbReference type="ChEBI" id="CHEBI:77452"/>
        <dbReference type="EC" id="2.3.1.81"/>
    </reaction>
</comment>
<dbReference type="Proteomes" id="UP000191448">
    <property type="component" value="Unassembled WGS sequence"/>
</dbReference>
<dbReference type="OrthoDB" id="7330654at2"/>
<name>A0A1V4T0B7_9CLOT</name>
<gene>
    <name evidence="5" type="primary">yokD</name>
    <name evidence="5" type="ORF">CLTHE_01650</name>
</gene>
<organism evidence="5 6">
    <name type="scientific">Clostridium thermobutyricum DSM 4928</name>
    <dbReference type="NCBI Taxonomy" id="1121339"/>
    <lineage>
        <taxon>Bacteria</taxon>
        <taxon>Bacillati</taxon>
        <taxon>Bacillota</taxon>
        <taxon>Clostridia</taxon>
        <taxon>Eubacteriales</taxon>
        <taxon>Clostridiaceae</taxon>
        <taxon>Clostridium</taxon>
    </lineage>
</organism>
<accession>A0A1V4T0B7</accession>
<evidence type="ECO:0000313" key="6">
    <source>
        <dbReference type="Proteomes" id="UP000191448"/>
    </source>
</evidence>
<proteinExistence type="inferred from homology"/>
<dbReference type="EC" id="2.3.1.-" evidence="4"/>
<comment type="similarity">
    <text evidence="1 4">Belongs to the antibiotic N-acetyltransferase family.</text>
</comment>
<dbReference type="GO" id="GO:0046353">
    <property type="term" value="F:aminoglycoside 3-N-acetyltransferase activity"/>
    <property type="evidence" value="ECO:0007669"/>
    <property type="project" value="UniProtKB-EC"/>
</dbReference>
<sequence length="270" mass="30902">MSRLEEIINNSNDVITKSFLVKEFKRIGLKAGDKILVHSKLSSFGFVCGGERTVVEALMEVITEEGTISMPAHSGDICDPIFWGNPPVPKEWFEKIREEMPAFDRENTKTYGMGLIAENFRTRLDVLRSYHPTVSFTSWGKESEEITKEHTLENSLGEGSPLRKMYDLDFKVLLLGVDYDVNTMFHLSEYRAGNAEKTINASPIIENGERVFKSYEDIEFKTELFMFAGESFEEKHNVIKDKIGLSNIKLFSARECVDFGVEYFKNVNIY</sequence>
<dbReference type="GO" id="GO:0046677">
    <property type="term" value="P:response to antibiotic"/>
    <property type="evidence" value="ECO:0007669"/>
    <property type="project" value="UniProtKB-KW"/>
</dbReference>
<dbReference type="PANTHER" id="PTHR11104">
    <property type="entry name" value="AMINOGLYCOSIDE N3-ACETYLTRANSFERASE"/>
    <property type="match status" value="1"/>
</dbReference>
<dbReference type="Pfam" id="PF02522">
    <property type="entry name" value="Antibiotic_NAT"/>
    <property type="match status" value="1"/>
</dbReference>
<reference evidence="5 6" key="1">
    <citation type="submission" date="2016-02" db="EMBL/GenBank/DDBJ databases">
        <title>Genome sequence of Clostridium thermobutyricum DSM 4928.</title>
        <authorList>
            <person name="Poehlein A."/>
            <person name="Daniel R."/>
        </authorList>
    </citation>
    <scope>NUCLEOTIDE SEQUENCE [LARGE SCALE GENOMIC DNA]</scope>
    <source>
        <strain evidence="5 6">DSM 4928</strain>
    </source>
</reference>
<keyword evidence="2 4" id="KW-0808">Transferase</keyword>
<dbReference type="InterPro" id="IPR003679">
    <property type="entry name" value="Amioglycoside_AcTrfase"/>
</dbReference>